<dbReference type="GO" id="GO:0003700">
    <property type="term" value="F:DNA-binding transcription factor activity"/>
    <property type="evidence" value="ECO:0007669"/>
    <property type="project" value="InterPro"/>
</dbReference>
<evidence type="ECO:0000259" key="5">
    <source>
        <dbReference type="PROSITE" id="PS50931"/>
    </source>
</evidence>
<evidence type="ECO:0000256" key="2">
    <source>
        <dbReference type="ARBA" id="ARBA00023015"/>
    </source>
</evidence>
<dbReference type="InterPro" id="IPR000847">
    <property type="entry name" value="LysR_HTH_N"/>
</dbReference>
<dbReference type="Gene3D" id="3.40.190.290">
    <property type="match status" value="1"/>
</dbReference>
<dbReference type="EMBL" id="JABCQN010000002">
    <property type="protein sequence ID" value="MBF0870137.1"/>
    <property type="molecule type" value="Genomic_DNA"/>
</dbReference>
<evidence type="ECO:0000256" key="1">
    <source>
        <dbReference type="ARBA" id="ARBA00009437"/>
    </source>
</evidence>
<dbReference type="InterPro" id="IPR036388">
    <property type="entry name" value="WH-like_DNA-bd_sf"/>
</dbReference>
<sequence>MKPDFHELGIFIDVARHRSFRKAAELRNVSPSALSHAIRGLEDKLGLRLLNRTTRSVMTTEAGEQLLQAVRPAFHDIDRALQDLRILQDTPTGTLRINAPRPAARLLATRFAEFSLQYPRVSLEIVTEERLIDIVAEGFDAGIRFGDSVAADMIALPVGPPQPFVVVAAPAYLARNGTPISPRDLKDHLCIGRRFPSGRCYDWEFAEKGVPFSIRVPSSLMVDDDDIMLTAALQGAGCTYVYEALAQPAILQGKLHPVLQDWMPSAEPFYLYYPGRRQMPKALRAFIDFLKNQPLSNTA</sequence>
<gene>
    <name evidence="6" type="ORF">HKD32_04585</name>
</gene>
<evidence type="ECO:0000256" key="3">
    <source>
        <dbReference type="ARBA" id="ARBA00023125"/>
    </source>
</evidence>
<proteinExistence type="inferred from homology"/>
<reference evidence="6" key="2">
    <citation type="submission" date="2020-11" db="EMBL/GenBank/DDBJ databases">
        <title>Description of novel Gluconobacter species.</title>
        <authorList>
            <person name="Cleenwerck I."/>
            <person name="Cnockaert M."/>
            <person name="Borremans W."/>
            <person name="Wieme A.D."/>
            <person name="De Vuyst L."/>
            <person name="Vandamme P."/>
        </authorList>
    </citation>
    <scope>NUCLEOTIDE SEQUENCE</scope>
    <source>
        <strain evidence="6">R71697</strain>
    </source>
</reference>
<dbReference type="PROSITE" id="PS50931">
    <property type="entry name" value="HTH_LYSR"/>
    <property type="match status" value="1"/>
</dbReference>
<dbReference type="Proteomes" id="UP000661006">
    <property type="component" value="Unassembled WGS sequence"/>
</dbReference>
<dbReference type="GO" id="GO:0006351">
    <property type="term" value="P:DNA-templated transcription"/>
    <property type="evidence" value="ECO:0007669"/>
    <property type="project" value="TreeGrafter"/>
</dbReference>
<dbReference type="FunFam" id="1.10.10.10:FF:000001">
    <property type="entry name" value="LysR family transcriptional regulator"/>
    <property type="match status" value="1"/>
</dbReference>
<accession>A0A9Q2IUL6</accession>
<keyword evidence="4" id="KW-0804">Transcription</keyword>
<dbReference type="PANTHER" id="PTHR30537">
    <property type="entry name" value="HTH-TYPE TRANSCRIPTIONAL REGULATOR"/>
    <property type="match status" value="1"/>
</dbReference>
<dbReference type="AlphaFoldDB" id="A0A9Q2IUL6"/>
<dbReference type="RefSeq" id="WP_194257590.1">
    <property type="nucleotide sequence ID" value="NZ_JABCQN010000002.1"/>
</dbReference>
<keyword evidence="3" id="KW-0238">DNA-binding</keyword>
<feature type="domain" description="HTH lysR-type" evidence="5">
    <location>
        <begin position="3"/>
        <end position="60"/>
    </location>
</feature>
<name>A0A9Q2IUL6_GLUJA</name>
<dbReference type="InterPro" id="IPR005119">
    <property type="entry name" value="LysR_subst-bd"/>
</dbReference>
<dbReference type="SUPFAM" id="SSF46785">
    <property type="entry name" value="Winged helix' DNA-binding domain"/>
    <property type="match status" value="1"/>
</dbReference>
<dbReference type="GO" id="GO:0043565">
    <property type="term" value="F:sequence-specific DNA binding"/>
    <property type="evidence" value="ECO:0007669"/>
    <property type="project" value="TreeGrafter"/>
</dbReference>
<reference evidence="6" key="1">
    <citation type="submission" date="2020-04" db="EMBL/GenBank/DDBJ databases">
        <authorList>
            <person name="Sombolestani A."/>
        </authorList>
    </citation>
    <scope>NUCLEOTIDE SEQUENCE</scope>
    <source>
        <strain evidence="6">R71697</strain>
    </source>
</reference>
<organism evidence="6 7">
    <name type="scientific">Gluconobacter japonicus</name>
    <dbReference type="NCBI Taxonomy" id="376620"/>
    <lineage>
        <taxon>Bacteria</taxon>
        <taxon>Pseudomonadati</taxon>
        <taxon>Pseudomonadota</taxon>
        <taxon>Alphaproteobacteria</taxon>
        <taxon>Acetobacterales</taxon>
        <taxon>Acetobacteraceae</taxon>
        <taxon>Gluconobacter</taxon>
    </lineage>
</organism>
<dbReference type="Pfam" id="PF03466">
    <property type="entry name" value="LysR_substrate"/>
    <property type="match status" value="1"/>
</dbReference>
<evidence type="ECO:0000313" key="6">
    <source>
        <dbReference type="EMBL" id="MBF0870137.1"/>
    </source>
</evidence>
<dbReference type="PANTHER" id="PTHR30537:SF1">
    <property type="entry name" value="HTH-TYPE TRANSCRIPTIONAL REGULATOR PGRR"/>
    <property type="match status" value="1"/>
</dbReference>
<dbReference type="Gene3D" id="1.10.10.10">
    <property type="entry name" value="Winged helix-like DNA-binding domain superfamily/Winged helix DNA-binding domain"/>
    <property type="match status" value="1"/>
</dbReference>
<protein>
    <submittedName>
        <fullName evidence="6">LysR family transcriptional regulator</fullName>
    </submittedName>
</protein>
<comment type="similarity">
    <text evidence="1">Belongs to the LysR transcriptional regulatory family.</text>
</comment>
<dbReference type="SUPFAM" id="SSF53850">
    <property type="entry name" value="Periplasmic binding protein-like II"/>
    <property type="match status" value="1"/>
</dbReference>
<keyword evidence="2" id="KW-0805">Transcription regulation</keyword>
<dbReference type="InterPro" id="IPR058163">
    <property type="entry name" value="LysR-type_TF_proteobact-type"/>
</dbReference>
<dbReference type="CDD" id="cd08474">
    <property type="entry name" value="PBP2_CrgA_like_5"/>
    <property type="match status" value="1"/>
</dbReference>
<dbReference type="GeneID" id="81473962"/>
<dbReference type="Pfam" id="PF00126">
    <property type="entry name" value="HTH_1"/>
    <property type="match status" value="1"/>
</dbReference>
<evidence type="ECO:0000256" key="4">
    <source>
        <dbReference type="ARBA" id="ARBA00023163"/>
    </source>
</evidence>
<evidence type="ECO:0000313" key="7">
    <source>
        <dbReference type="Proteomes" id="UP000661006"/>
    </source>
</evidence>
<dbReference type="InterPro" id="IPR036390">
    <property type="entry name" value="WH_DNA-bd_sf"/>
</dbReference>
<comment type="caution">
    <text evidence="6">The sequence shown here is derived from an EMBL/GenBank/DDBJ whole genome shotgun (WGS) entry which is preliminary data.</text>
</comment>